<gene>
    <name evidence="2" type="ORF">MELIAE_LOCUS7837</name>
</gene>
<sequence>MDSDTDQEILTNIIHPENSTHLSITTVLNYCKKKILNPYLRLLSYMGLRPFAYDHQETTFCLSFFNFTYTTLVVLLMLCGYVLQYMACFRRDRGFCQKLPIHSGNPESQHLINLGKKEIYEKTCDGSLLFTFIIPGALHLFGYLNAVIIFRSSDDDQLPLLMERVFISSANLPNGFLNQKKLVRTLWYFVFISMVWMALSLISVNTMMGVANIEFKWIAKSPIYITYLMKGFLVFCTLWHDIIQASVISNYCLQAQLLTSYLQFLRLKLLQYPIQPLEWMRDIEDFKKMLKYFNTLIAPGVCLFTIINLTYSVSGLLWLFNFDHIDSETLPIFGLSILNVGLWILISMAPFVQAARLTNACSMIKAAGQEVRIRPFVHQDTPSCELDSVLIYTSSLKIDAQLFYMPIDGKYLCFFVTIASIVIIVLGQLHYLL</sequence>
<feature type="transmembrane region" description="Helical" evidence="1">
    <location>
        <begin position="296"/>
        <end position="320"/>
    </location>
</feature>
<proteinExistence type="predicted"/>
<keyword evidence="1" id="KW-0812">Transmembrane</keyword>
<evidence type="ECO:0000313" key="3">
    <source>
        <dbReference type="Proteomes" id="UP001154078"/>
    </source>
</evidence>
<evidence type="ECO:0000313" key="2">
    <source>
        <dbReference type="EMBL" id="CAH0557031.1"/>
    </source>
</evidence>
<dbReference type="PANTHER" id="PTHR38337:SF1">
    <property type="entry name" value="GUSTATORY RECEPTOR"/>
    <property type="match status" value="1"/>
</dbReference>
<feature type="transmembrane region" description="Helical" evidence="1">
    <location>
        <begin position="186"/>
        <end position="211"/>
    </location>
</feature>
<dbReference type="Proteomes" id="UP001154078">
    <property type="component" value="Chromosome 5"/>
</dbReference>
<feature type="transmembrane region" description="Helical" evidence="1">
    <location>
        <begin position="64"/>
        <end position="83"/>
    </location>
</feature>
<name>A0A9P0FHS8_BRAAE</name>
<keyword evidence="1" id="KW-0472">Membrane</keyword>
<dbReference type="AlphaFoldDB" id="A0A9P0FHS8"/>
<feature type="transmembrane region" description="Helical" evidence="1">
    <location>
        <begin position="411"/>
        <end position="431"/>
    </location>
</feature>
<feature type="transmembrane region" description="Helical" evidence="1">
    <location>
        <begin position="332"/>
        <end position="355"/>
    </location>
</feature>
<keyword evidence="3" id="KW-1185">Reference proteome</keyword>
<keyword evidence="1" id="KW-1133">Transmembrane helix</keyword>
<dbReference type="EMBL" id="OV121136">
    <property type="protein sequence ID" value="CAH0557031.1"/>
    <property type="molecule type" value="Genomic_DNA"/>
</dbReference>
<feature type="transmembrane region" description="Helical" evidence="1">
    <location>
        <begin position="126"/>
        <end position="150"/>
    </location>
</feature>
<evidence type="ECO:0000256" key="1">
    <source>
        <dbReference type="SAM" id="Phobius"/>
    </source>
</evidence>
<protein>
    <submittedName>
        <fullName evidence="2">Uncharacterized protein</fullName>
    </submittedName>
</protein>
<reference evidence="2" key="1">
    <citation type="submission" date="2021-12" db="EMBL/GenBank/DDBJ databases">
        <authorList>
            <person name="King R."/>
        </authorList>
    </citation>
    <scope>NUCLEOTIDE SEQUENCE</scope>
</reference>
<organism evidence="2 3">
    <name type="scientific">Brassicogethes aeneus</name>
    <name type="common">Rape pollen beetle</name>
    <name type="synonym">Meligethes aeneus</name>
    <dbReference type="NCBI Taxonomy" id="1431903"/>
    <lineage>
        <taxon>Eukaryota</taxon>
        <taxon>Metazoa</taxon>
        <taxon>Ecdysozoa</taxon>
        <taxon>Arthropoda</taxon>
        <taxon>Hexapoda</taxon>
        <taxon>Insecta</taxon>
        <taxon>Pterygota</taxon>
        <taxon>Neoptera</taxon>
        <taxon>Endopterygota</taxon>
        <taxon>Coleoptera</taxon>
        <taxon>Polyphaga</taxon>
        <taxon>Cucujiformia</taxon>
        <taxon>Nitidulidae</taxon>
        <taxon>Meligethinae</taxon>
        <taxon>Brassicogethes</taxon>
    </lineage>
</organism>
<dbReference type="OrthoDB" id="6020333at2759"/>
<accession>A0A9P0FHS8</accession>
<dbReference type="PANTHER" id="PTHR38337">
    <property type="entry name" value="AGAP010540-PA"/>
    <property type="match status" value="1"/>
</dbReference>